<keyword evidence="2" id="KW-1277">Toxin-antitoxin system</keyword>
<evidence type="ECO:0000256" key="2">
    <source>
        <dbReference type="ARBA" id="ARBA00022649"/>
    </source>
</evidence>
<gene>
    <name evidence="3" type="ORF">BECKMB1821G_GA0114241_104815</name>
    <name evidence="5" type="ORF">BECKMB1821H_GA0114242_104814</name>
    <name evidence="4" type="ORF">BECKMB1821I_GA0114274_104715</name>
</gene>
<evidence type="ECO:0000313" key="5">
    <source>
        <dbReference type="EMBL" id="VFK76249.1"/>
    </source>
</evidence>
<dbReference type="PANTHER" id="PTHR35601">
    <property type="entry name" value="TOXIN RELE"/>
    <property type="match status" value="1"/>
</dbReference>
<protein>
    <submittedName>
        <fullName evidence="3">mRNA interferase RelE/StbE</fullName>
    </submittedName>
</protein>
<comment type="similarity">
    <text evidence="1">Belongs to the RelE toxin family.</text>
</comment>
<dbReference type="EMBL" id="CAADFQ010000047">
    <property type="protein sequence ID" value="VFK33518.1"/>
    <property type="molecule type" value="Genomic_DNA"/>
</dbReference>
<reference evidence="3" key="1">
    <citation type="submission" date="2019-02" db="EMBL/GenBank/DDBJ databases">
        <authorList>
            <person name="Gruber-Vodicka R. H."/>
            <person name="Seah K. B. B."/>
        </authorList>
    </citation>
    <scope>NUCLEOTIDE SEQUENCE</scope>
    <source>
        <strain evidence="3">BECK_BZ197</strain>
        <strain evidence="5">BECK_BZ198</strain>
        <strain evidence="4">BECK_BZ199</strain>
    </source>
</reference>
<organism evidence="3">
    <name type="scientific">Candidatus Kentrum sp. MB</name>
    <dbReference type="NCBI Taxonomy" id="2138164"/>
    <lineage>
        <taxon>Bacteria</taxon>
        <taxon>Pseudomonadati</taxon>
        <taxon>Pseudomonadota</taxon>
        <taxon>Gammaproteobacteria</taxon>
        <taxon>Candidatus Kentrum</taxon>
    </lineage>
</organism>
<dbReference type="AlphaFoldDB" id="A0A450XJ84"/>
<sequence>MAWTIEYTDTALKQLRALDKSMARRILDYMDKRVAPSANPRGFGKGLRGMDRVWRYRVGAHRVICMIQDDALLILTVRIGHRKNVYR</sequence>
<evidence type="ECO:0000256" key="1">
    <source>
        <dbReference type="ARBA" id="ARBA00006226"/>
    </source>
</evidence>
<dbReference type="EMBL" id="CAADGH010000048">
    <property type="protein sequence ID" value="VFK76249.1"/>
    <property type="molecule type" value="Genomic_DNA"/>
</dbReference>
<dbReference type="EMBL" id="CAADFO010000048">
    <property type="protein sequence ID" value="VFK29362.1"/>
    <property type="molecule type" value="Genomic_DNA"/>
</dbReference>
<dbReference type="Pfam" id="PF05016">
    <property type="entry name" value="ParE_toxin"/>
    <property type="match status" value="1"/>
</dbReference>
<name>A0A450XJ84_9GAMM</name>
<dbReference type="InterPro" id="IPR007712">
    <property type="entry name" value="RelE/ParE_toxin"/>
</dbReference>
<evidence type="ECO:0000313" key="3">
    <source>
        <dbReference type="EMBL" id="VFK29362.1"/>
    </source>
</evidence>
<proteinExistence type="inferred from homology"/>
<dbReference type="SUPFAM" id="SSF143011">
    <property type="entry name" value="RelE-like"/>
    <property type="match status" value="1"/>
</dbReference>
<dbReference type="PANTHER" id="PTHR35601:SF1">
    <property type="entry name" value="TOXIN RELE"/>
    <property type="match status" value="1"/>
</dbReference>
<evidence type="ECO:0000313" key="4">
    <source>
        <dbReference type="EMBL" id="VFK33518.1"/>
    </source>
</evidence>
<dbReference type="Gene3D" id="3.30.2310.20">
    <property type="entry name" value="RelE-like"/>
    <property type="match status" value="1"/>
</dbReference>
<accession>A0A450XJ84</accession>
<dbReference type="InterPro" id="IPR035093">
    <property type="entry name" value="RelE/ParE_toxin_dom_sf"/>
</dbReference>